<accession>A0A7N9DHV1</accession>
<reference evidence="1" key="3">
    <citation type="submission" date="2025-09" db="UniProtKB">
        <authorList>
            <consortium name="Ensembl"/>
        </authorList>
    </citation>
    <scope>IDENTIFICATION</scope>
</reference>
<evidence type="ECO:0000313" key="1">
    <source>
        <dbReference type="Ensembl" id="ENSMFAP00000063793.1"/>
    </source>
</evidence>
<dbReference type="GeneTree" id="ENSGT00940000163244"/>
<name>A0A7N9DHV1_MACFA</name>
<reference evidence="1 2" key="1">
    <citation type="submission" date="2013-03" db="EMBL/GenBank/DDBJ databases">
        <authorList>
            <person name="Warren W."/>
            <person name="Wilson R.K."/>
        </authorList>
    </citation>
    <scope>NUCLEOTIDE SEQUENCE</scope>
</reference>
<organism evidence="1 2">
    <name type="scientific">Macaca fascicularis</name>
    <name type="common">Crab-eating macaque</name>
    <name type="synonym">Cynomolgus monkey</name>
    <dbReference type="NCBI Taxonomy" id="9541"/>
    <lineage>
        <taxon>Eukaryota</taxon>
        <taxon>Metazoa</taxon>
        <taxon>Chordata</taxon>
        <taxon>Craniata</taxon>
        <taxon>Vertebrata</taxon>
        <taxon>Euteleostomi</taxon>
        <taxon>Mammalia</taxon>
        <taxon>Eutheria</taxon>
        <taxon>Euarchontoglires</taxon>
        <taxon>Primates</taxon>
        <taxon>Haplorrhini</taxon>
        <taxon>Catarrhini</taxon>
        <taxon>Cercopithecidae</taxon>
        <taxon>Cercopithecinae</taxon>
        <taxon>Macaca</taxon>
    </lineage>
</organism>
<protein>
    <submittedName>
        <fullName evidence="1">Uncharacterized protein</fullName>
    </submittedName>
</protein>
<proteinExistence type="predicted"/>
<dbReference type="Ensembl" id="ENSMFAT00000082605.1">
    <property type="protein sequence ID" value="ENSMFAP00000063793.1"/>
    <property type="gene ID" value="ENSMFAG00000056932.1"/>
</dbReference>
<evidence type="ECO:0000313" key="2">
    <source>
        <dbReference type="Proteomes" id="UP000233100"/>
    </source>
</evidence>
<reference evidence="1" key="2">
    <citation type="submission" date="2025-08" db="UniProtKB">
        <authorList>
            <consortium name="Ensembl"/>
        </authorList>
    </citation>
    <scope>IDENTIFICATION</scope>
</reference>
<keyword evidence="2" id="KW-1185">Reference proteome</keyword>
<dbReference type="Proteomes" id="UP000233100">
    <property type="component" value="Chromosome 6"/>
</dbReference>
<sequence>MPVIPALLEAKAGRLLELKNSRSAWATWQNPASIKNTKISWAWWCALVIPATQEAEAGGWVEPRRCVAVS</sequence>
<dbReference type="AlphaFoldDB" id="A0A7N9DHV1"/>